<dbReference type="AlphaFoldDB" id="A0AAD5WRY1"/>
<protein>
    <submittedName>
        <fullName evidence="2">Uncharacterized protein</fullName>
    </submittedName>
</protein>
<feature type="compositionally biased region" description="Low complexity" evidence="1">
    <location>
        <begin position="1"/>
        <end position="29"/>
    </location>
</feature>
<comment type="caution">
    <text evidence="2">The sequence shown here is derived from an EMBL/GenBank/DDBJ whole genome shotgun (WGS) entry which is preliminary data.</text>
</comment>
<dbReference type="Proteomes" id="UP001201980">
    <property type="component" value="Unassembled WGS sequence"/>
</dbReference>
<dbReference type="EMBL" id="JAKWBI020000198">
    <property type="protein sequence ID" value="KAJ2899402.1"/>
    <property type="molecule type" value="Genomic_DNA"/>
</dbReference>
<accession>A0AAD5WRY1</accession>
<evidence type="ECO:0000313" key="2">
    <source>
        <dbReference type="EMBL" id="KAJ2899402.1"/>
    </source>
</evidence>
<name>A0AAD5WRY1_9PEZI</name>
<organism evidence="2 3">
    <name type="scientific">Zalerion maritima</name>
    <dbReference type="NCBI Taxonomy" id="339359"/>
    <lineage>
        <taxon>Eukaryota</taxon>
        <taxon>Fungi</taxon>
        <taxon>Dikarya</taxon>
        <taxon>Ascomycota</taxon>
        <taxon>Pezizomycotina</taxon>
        <taxon>Sordariomycetes</taxon>
        <taxon>Lulworthiomycetidae</taxon>
        <taxon>Lulworthiales</taxon>
        <taxon>Lulworthiaceae</taxon>
        <taxon>Zalerion</taxon>
    </lineage>
</organism>
<reference evidence="2" key="1">
    <citation type="submission" date="2022-07" db="EMBL/GenBank/DDBJ databases">
        <title>Draft genome sequence of Zalerion maritima ATCC 34329, a (micro)plastics degrading marine fungus.</title>
        <authorList>
            <person name="Paco A."/>
            <person name="Goncalves M.F.M."/>
            <person name="Rocha-Santos T.A.P."/>
            <person name="Alves A."/>
        </authorList>
    </citation>
    <scope>NUCLEOTIDE SEQUENCE</scope>
    <source>
        <strain evidence="2">ATCC 34329</strain>
    </source>
</reference>
<sequence length="194" mass="20875">MSQPTNQQSTQTPFGSLSTLSSPMPSSQSRANNRMMGKDKRIPNYLQDKQGPLSEKHAKGSRAPMDNHSQNTDMDCKSSEEVEVSSRYGTSDYGRGQENGSTYHADDGGNRSNDAADDEVKNRPSTPARQSATGPNKDQNGGSSDERTQPELDVDSTPKAAGGHALLTLLPPSPVFLHMGGHFGDTLPEYPNPL</sequence>
<feature type="compositionally biased region" description="Polar residues" evidence="1">
    <location>
        <begin position="123"/>
        <end position="143"/>
    </location>
</feature>
<evidence type="ECO:0000313" key="3">
    <source>
        <dbReference type="Proteomes" id="UP001201980"/>
    </source>
</evidence>
<gene>
    <name evidence="2" type="ORF">MKZ38_003074</name>
</gene>
<feature type="region of interest" description="Disordered" evidence="1">
    <location>
        <begin position="1"/>
        <end position="166"/>
    </location>
</feature>
<evidence type="ECO:0000256" key="1">
    <source>
        <dbReference type="SAM" id="MobiDB-lite"/>
    </source>
</evidence>
<proteinExistence type="predicted"/>
<keyword evidence="3" id="KW-1185">Reference proteome</keyword>